<dbReference type="EMBL" id="PJQD01000005">
    <property type="protein sequence ID" value="POY76366.1"/>
    <property type="molecule type" value="Genomic_DNA"/>
</dbReference>
<dbReference type="PANTHER" id="PTHR12947">
    <property type="entry name" value="AMSH-LIKE PROTEASE"/>
    <property type="match status" value="1"/>
</dbReference>
<name>A0A2S5BHW3_9BASI</name>
<dbReference type="SUPFAM" id="SSF102712">
    <property type="entry name" value="JAB1/MPN domain"/>
    <property type="match status" value="1"/>
</dbReference>
<evidence type="ECO:0000313" key="3">
    <source>
        <dbReference type="Proteomes" id="UP000237144"/>
    </source>
</evidence>
<dbReference type="PROSITE" id="PS50249">
    <property type="entry name" value="MPN"/>
    <property type="match status" value="1"/>
</dbReference>
<dbReference type="STRING" id="741276.A0A2S5BHW3"/>
<dbReference type="GO" id="GO:0016020">
    <property type="term" value="C:membrane"/>
    <property type="evidence" value="ECO:0007669"/>
    <property type="project" value="TreeGrafter"/>
</dbReference>
<sequence>MANEDEVAAVQQSYGLVTLGWIHTHPVQSIFPSSADLHTHAGYQALLREAIAVVCAPHEGPDGFGVFRLTDSPGMGTILACRAEGASHPHPPLPLYTDVDQDGGHCEASDDLPFACIDLQ</sequence>
<accession>A0A2S5BHW3</accession>
<dbReference type="Proteomes" id="UP000237144">
    <property type="component" value="Unassembled WGS sequence"/>
</dbReference>
<keyword evidence="3" id="KW-1185">Reference proteome</keyword>
<dbReference type="GO" id="GO:0008237">
    <property type="term" value="F:metallopeptidase activity"/>
    <property type="evidence" value="ECO:0007669"/>
    <property type="project" value="InterPro"/>
</dbReference>
<dbReference type="GO" id="GO:0070536">
    <property type="term" value="P:protein K63-linked deubiquitination"/>
    <property type="evidence" value="ECO:0007669"/>
    <property type="project" value="TreeGrafter"/>
</dbReference>
<dbReference type="PANTHER" id="PTHR12947:SF13">
    <property type="entry name" value="FI19924P1"/>
    <property type="match status" value="1"/>
</dbReference>
<dbReference type="GO" id="GO:0005768">
    <property type="term" value="C:endosome"/>
    <property type="evidence" value="ECO:0007669"/>
    <property type="project" value="TreeGrafter"/>
</dbReference>
<organism evidence="2 3">
    <name type="scientific">Rhodotorula taiwanensis</name>
    <dbReference type="NCBI Taxonomy" id="741276"/>
    <lineage>
        <taxon>Eukaryota</taxon>
        <taxon>Fungi</taxon>
        <taxon>Dikarya</taxon>
        <taxon>Basidiomycota</taxon>
        <taxon>Pucciniomycotina</taxon>
        <taxon>Microbotryomycetes</taxon>
        <taxon>Sporidiobolales</taxon>
        <taxon>Sporidiobolaceae</taxon>
        <taxon>Rhodotorula</taxon>
    </lineage>
</organism>
<dbReference type="InterPro" id="IPR000555">
    <property type="entry name" value="JAMM/MPN+_dom"/>
</dbReference>
<reference evidence="2 3" key="1">
    <citation type="journal article" date="2018" name="Front. Microbiol.">
        <title>Prospects for Fungal Bioremediation of Acidic Radioactive Waste Sites: Characterization and Genome Sequence of Rhodotorula taiwanensis MD1149.</title>
        <authorList>
            <person name="Tkavc R."/>
            <person name="Matrosova V.Y."/>
            <person name="Grichenko O.E."/>
            <person name="Gostincar C."/>
            <person name="Volpe R.P."/>
            <person name="Klimenkova P."/>
            <person name="Gaidamakova E.K."/>
            <person name="Zhou C.E."/>
            <person name="Stewart B.J."/>
            <person name="Lyman M.G."/>
            <person name="Malfatti S.A."/>
            <person name="Rubinfeld B."/>
            <person name="Courtot M."/>
            <person name="Singh J."/>
            <person name="Dalgard C.L."/>
            <person name="Hamilton T."/>
            <person name="Frey K.G."/>
            <person name="Gunde-Cimerman N."/>
            <person name="Dugan L."/>
            <person name="Daly M.J."/>
        </authorList>
    </citation>
    <scope>NUCLEOTIDE SEQUENCE [LARGE SCALE GENOMIC DNA]</scope>
    <source>
        <strain evidence="2 3">MD1149</strain>
    </source>
</reference>
<feature type="domain" description="MPN" evidence="1">
    <location>
        <begin position="1"/>
        <end position="73"/>
    </location>
</feature>
<dbReference type="InterPro" id="IPR037518">
    <property type="entry name" value="MPN"/>
</dbReference>
<dbReference type="OrthoDB" id="3640at2759"/>
<evidence type="ECO:0000259" key="1">
    <source>
        <dbReference type="PROSITE" id="PS50249"/>
    </source>
</evidence>
<evidence type="ECO:0000313" key="2">
    <source>
        <dbReference type="EMBL" id="POY76366.1"/>
    </source>
</evidence>
<comment type="caution">
    <text evidence="2">The sequence shown here is derived from an EMBL/GenBank/DDBJ whole genome shotgun (WGS) entry which is preliminary data.</text>
</comment>
<protein>
    <recommendedName>
        <fullName evidence="1">MPN domain-containing protein</fullName>
    </recommendedName>
</protein>
<gene>
    <name evidence="2" type="ORF">BMF94_0563</name>
</gene>
<dbReference type="AlphaFoldDB" id="A0A2S5BHW3"/>
<proteinExistence type="predicted"/>
<dbReference type="Pfam" id="PF01398">
    <property type="entry name" value="JAB"/>
    <property type="match status" value="1"/>
</dbReference>
<dbReference type="Gene3D" id="3.40.140.10">
    <property type="entry name" value="Cytidine Deaminase, domain 2"/>
    <property type="match status" value="1"/>
</dbReference>
<dbReference type="GO" id="GO:0061578">
    <property type="term" value="F:K63-linked deubiquitinase activity"/>
    <property type="evidence" value="ECO:0007669"/>
    <property type="project" value="TreeGrafter"/>
</dbReference>